<proteinExistence type="predicted"/>
<dbReference type="Proteomes" id="UP000887458">
    <property type="component" value="Unassembled WGS sequence"/>
</dbReference>
<comment type="caution">
    <text evidence="2">The sequence shown here is derived from an EMBL/GenBank/DDBJ whole genome shotgun (WGS) entry which is preliminary data.</text>
</comment>
<organism evidence="2 3">
    <name type="scientific">Dermatophagoides pteronyssinus</name>
    <name type="common">European house dust mite</name>
    <dbReference type="NCBI Taxonomy" id="6956"/>
    <lineage>
        <taxon>Eukaryota</taxon>
        <taxon>Metazoa</taxon>
        <taxon>Ecdysozoa</taxon>
        <taxon>Arthropoda</taxon>
        <taxon>Chelicerata</taxon>
        <taxon>Arachnida</taxon>
        <taxon>Acari</taxon>
        <taxon>Acariformes</taxon>
        <taxon>Sarcoptiformes</taxon>
        <taxon>Astigmata</taxon>
        <taxon>Psoroptidia</taxon>
        <taxon>Analgoidea</taxon>
        <taxon>Pyroglyphidae</taxon>
        <taxon>Dermatophagoidinae</taxon>
        <taxon>Dermatophagoides</taxon>
    </lineage>
</organism>
<keyword evidence="1" id="KW-1133">Transmembrane helix</keyword>
<sequence length="81" mass="9528">MESIGQFDVRVQFELIFYTAKHISGKYLDSQKTSQRNIFSILADWRQMSAKRKRNSPKQNVMTPIQVVILILTALPFDIYY</sequence>
<protein>
    <submittedName>
        <fullName evidence="2">Uncharacterized protein</fullName>
    </submittedName>
</protein>
<evidence type="ECO:0000256" key="1">
    <source>
        <dbReference type="SAM" id="Phobius"/>
    </source>
</evidence>
<accession>A0ABQ8IYQ5</accession>
<name>A0ABQ8IYQ5_DERPT</name>
<keyword evidence="1" id="KW-0472">Membrane</keyword>
<keyword evidence="3" id="KW-1185">Reference proteome</keyword>
<feature type="transmembrane region" description="Helical" evidence="1">
    <location>
        <begin position="61"/>
        <end position="80"/>
    </location>
</feature>
<reference evidence="2 3" key="1">
    <citation type="journal article" date="2018" name="J. Allergy Clin. Immunol.">
        <title>High-quality assembly of Dermatophagoides pteronyssinus genome and transcriptome reveals a wide range of novel allergens.</title>
        <authorList>
            <person name="Liu X.Y."/>
            <person name="Yang K.Y."/>
            <person name="Wang M.Q."/>
            <person name="Kwok J.S."/>
            <person name="Zeng X."/>
            <person name="Yang Z."/>
            <person name="Xiao X.J."/>
            <person name="Lau C.P."/>
            <person name="Li Y."/>
            <person name="Huang Z.M."/>
            <person name="Ba J.G."/>
            <person name="Yim A.K."/>
            <person name="Ouyang C.Y."/>
            <person name="Ngai S.M."/>
            <person name="Chan T.F."/>
            <person name="Leung E.L."/>
            <person name="Liu L."/>
            <person name="Liu Z.G."/>
            <person name="Tsui S.K."/>
        </authorList>
    </citation>
    <scope>NUCLEOTIDE SEQUENCE [LARGE SCALE GENOMIC DNA]</scope>
    <source>
        <strain evidence="2">Derp</strain>
    </source>
</reference>
<evidence type="ECO:0000313" key="2">
    <source>
        <dbReference type="EMBL" id="KAH9415447.1"/>
    </source>
</evidence>
<reference evidence="2 3" key="2">
    <citation type="journal article" date="2022" name="Mol. Biol. Evol.">
        <title>Comparative Genomics Reveals Insights into the Divergent Evolution of Astigmatic Mites and Household Pest Adaptations.</title>
        <authorList>
            <person name="Xiong Q."/>
            <person name="Wan A.T."/>
            <person name="Liu X."/>
            <person name="Fung C.S."/>
            <person name="Xiao X."/>
            <person name="Malainual N."/>
            <person name="Hou J."/>
            <person name="Wang L."/>
            <person name="Wang M."/>
            <person name="Yang K.Y."/>
            <person name="Cui Y."/>
            <person name="Leung E.L."/>
            <person name="Nong W."/>
            <person name="Shin S.K."/>
            <person name="Au S.W."/>
            <person name="Jeong K.Y."/>
            <person name="Chew F.T."/>
            <person name="Hui J.H."/>
            <person name="Leung T.F."/>
            <person name="Tungtrongchitr A."/>
            <person name="Zhong N."/>
            <person name="Liu Z."/>
            <person name="Tsui S.K."/>
        </authorList>
    </citation>
    <scope>NUCLEOTIDE SEQUENCE [LARGE SCALE GENOMIC DNA]</scope>
    <source>
        <strain evidence="2">Derp</strain>
    </source>
</reference>
<keyword evidence="1" id="KW-0812">Transmembrane</keyword>
<gene>
    <name evidence="2" type="ORF">DERP_010303</name>
</gene>
<dbReference type="EMBL" id="NJHN03000096">
    <property type="protein sequence ID" value="KAH9415447.1"/>
    <property type="molecule type" value="Genomic_DNA"/>
</dbReference>
<evidence type="ECO:0000313" key="3">
    <source>
        <dbReference type="Proteomes" id="UP000887458"/>
    </source>
</evidence>